<organism evidence="1 2">
    <name type="scientific">Occallatibacter riparius</name>
    <dbReference type="NCBI Taxonomy" id="1002689"/>
    <lineage>
        <taxon>Bacteria</taxon>
        <taxon>Pseudomonadati</taxon>
        <taxon>Acidobacteriota</taxon>
        <taxon>Terriglobia</taxon>
        <taxon>Terriglobales</taxon>
        <taxon>Acidobacteriaceae</taxon>
        <taxon>Occallatibacter</taxon>
    </lineage>
</organism>
<name>A0A9J7BVT3_9BACT</name>
<keyword evidence="2" id="KW-1185">Reference proteome</keyword>
<dbReference type="Proteomes" id="UP001059380">
    <property type="component" value="Chromosome"/>
</dbReference>
<proteinExistence type="predicted"/>
<evidence type="ECO:0000313" key="1">
    <source>
        <dbReference type="EMBL" id="UWZ85117.1"/>
    </source>
</evidence>
<sequence>MATLAEWYASNGFKVAMFDMDPDNKAEGSLFSFFPDAHKLPALENWTYDKLLGVSLDSEADIVLADMGAAQGHRMIPWFRDFYRVMQDSGIPLRWTAIGVVDTDIASARSVLDWGEALQDGVDYLIVHNHHREDAISAWESPAIAGLVSAFRRAFSPMEIRMDARRPDLQKFMRIGCDTLTAVGDRKAKAPELRAPDMMLRARTYRFRAFNEFATVQRVLLP</sequence>
<gene>
    <name evidence="1" type="ORF">MOP44_04035</name>
</gene>
<evidence type="ECO:0008006" key="3">
    <source>
        <dbReference type="Google" id="ProtNLM"/>
    </source>
</evidence>
<dbReference type="KEGG" id="orp:MOP44_04035"/>
<protein>
    <recommendedName>
        <fullName evidence="3">CobQ/CobB/MinD/ParA nucleotide binding domain-containing protein</fullName>
    </recommendedName>
</protein>
<dbReference type="EMBL" id="CP093313">
    <property type="protein sequence ID" value="UWZ85117.1"/>
    <property type="molecule type" value="Genomic_DNA"/>
</dbReference>
<evidence type="ECO:0000313" key="2">
    <source>
        <dbReference type="Proteomes" id="UP001059380"/>
    </source>
</evidence>
<accession>A0A9J7BVT3</accession>
<reference evidence="1" key="1">
    <citation type="submission" date="2021-04" db="EMBL/GenBank/DDBJ databases">
        <title>Phylogenetic analysis of Acidobacteriaceae.</title>
        <authorList>
            <person name="Qiu L."/>
            <person name="Zhang Q."/>
        </authorList>
    </citation>
    <scope>NUCLEOTIDE SEQUENCE</scope>
    <source>
        <strain evidence="1">DSM 25168</strain>
    </source>
</reference>
<dbReference type="AlphaFoldDB" id="A0A9J7BVT3"/>